<name>A0A022RRG6_ERYGU</name>
<dbReference type="InterPro" id="IPR007201">
    <property type="entry name" value="Mei2-like_Rrm_C"/>
</dbReference>
<dbReference type="InterPro" id="IPR035979">
    <property type="entry name" value="RBD_domain_sf"/>
</dbReference>
<evidence type="ECO:0000313" key="4">
    <source>
        <dbReference type="Proteomes" id="UP000030748"/>
    </source>
</evidence>
<sequence length="175" mass="20493">KYSTIMIKNIPYSCPRKYLIEFLDEFCAHENAKKKDAEGTSHEETAAYDFLYLPMDFRTKNSRGFAFVNFTTARSASRFSDIFHQKKYWDFVRFDLWPKKIEVARAEIQGKEAAVKHAEESSYECETDEYLPVCFDPPRDGSGQPVQMTVIGNRRGAASSAEYYYWEPRRDNNHH</sequence>
<proteinExistence type="predicted"/>
<keyword evidence="4" id="KW-1185">Reference proteome</keyword>
<dbReference type="AlphaFoldDB" id="A0A022RRG6"/>
<reference evidence="3 4" key="1">
    <citation type="journal article" date="2013" name="Proc. Natl. Acad. Sci. U.S.A.">
        <title>Fine-scale variation in meiotic recombination in Mimulus inferred from population shotgun sequencing.</title>
        <authorList>
            <person name="Hellsten U."/>
            <person name="Wright K.M."/>
            <person name="Jenkins J."/>
            <person name="Shu S."/>
            <person name="Yuan Y."/>
            <person name="Wessler S.R."/>
            <person name="Schmutz J."/>
            <person name="Willis J.H."/>
            <person name="Rokhsar D.S."/>
        </authorList>
    </citation>
    <scope>NUCLEOTIDE SEQUENCE [LARGE SCALE GENOMIC DNA]</scope>
    <source>
        <strain evidence="4">cv. DUN x IM62</strain>
    </source>
</reference>
<evidence type="ECO:0000313" key="3">
    <source>
        <dbReference type="EMBL" id="EYU42586.1"/>
    </source>
</evidence>
<dbReference type="eggNOG" id="KOG4660">
    <property type="taxonomic scope" value="Eukaryota"/>
</dbReference>
<evidence type="ECO:0000256" key="1">
    <source>
        <dbReference type="PROSITE-ProRule" id="PRU00176"/>
    </source>
</evidence>
<dbReference type="SUPFAM" id="SSF54928">
    <property type="entry name" value="RNA-binding domain, RBD"/>
    <property type="match status" value="1"/>
</dbReference>
<dbReference type="Proteomes" id="UP000030748">
    <property type="component" value="Unassembled WGS sequence"/>
</dbReference>
<keyword evidence="1" id="KW-0694">RNA-binding</keyword>
<gene>
    <name evidence="3" type="ORF">MIMGU_mgv1a018010mg</name>
</gene>
<dbReference type="EMBL" id="KI630281">
    <property type="protein sequence ID" value="EYU42586.1"/>
    <property type="molecule type" value="Genomic_DNA"/>
</dbReference>
<dbReference type="GO" id="GO:0003723">
    <property type="term" value="F:RNA binding"/>
    <property type="evidence" value="ECO:0007669"/>
    <property type="project" value="UniProtKB-UniRule"/>
</dbReference>
<evidence type="ECO:0000259" key="2">
    <source>
        <dbReference type="PROSITE" id="PS50102"/>
    </source>
</evidence>
<dbReference type="InterPro" id="IPR012677">
    <property type="entry name" value="Nucleotide-bd_a/b_plait_sf"/>
</dbReference>
<organism evidence="3 4">
    <name type="scientific">Erythranthe guttata</name>
    <name type="common">Yellow monkey flower</name>
    <name type="synonym">Mimulus guttatus</name>
    <dbReference type="NCBI Taxonomy" id="4155"/>
    <lineage>
        <taxon>Eukaryota</taxon>
        <taxon>Viridiplantae</taxon>
        <taxon>Streptophyta</taxon>
        <taxon>Embryophyta</taxon>
        <taxon>Tracheophyta</taxon>
        <taxon>Spermatophyta</taxon>
        <taxon>Magnoliopsida</taxon>
        <taxon>eudicotyledons</taxon>
        <taxon>Gunneridae</taxon>
        <taxon>Pentapetalae</taxon>
        <taxon>asterids</taxon>
        <taxon>lamiids</taxon>
        <taxon>Lamiales</taxon>
        <taxon>Phrymaceae</taxon>
        <taxon>Erythranthe</taxon>
    </lineage>
</organism>
<dbReference type="InterPro" id="IPR000504">
    <property type="entry name" value="RRM_dom"/>
</dbReference>
<accession>A0A022RRG6</accession>
<feature type="non-terminal residue" evidence="3">
    <location>
        <position position="1"/>
    </location>
</feature>
<feature type="domain" description="RRM" evidence="2">
    <location>
        <begin position="3"/>
        <end position="120"/>
    </location>
</feature>
<dbReference type="PROSITE" id="PS50102">
    <property type="entry name" value="RRM"/>
    <property type="match status" value="1"/>
</dbReference>
<protein>
    <recommendedName>
        <fullName evidence="2">RRM domain-containing protein</fullName>
    </recommendedName>
</protein>
<dbReference type="Gene3D" id="3.30.70.330">
    <property type="match status" value="1"/>
</dbReference>
<dbReference type="Pfam" id="PF04059">
    <property type="entry name" value="RRM_2"/>
    <property type="match status" value="1"/>
</dbReference>